<organism evidence="3 6">
    <name type="scientific">Bacteroides stercoris</name>
    <dbReference type="NCBI Taxonomy" id="46506"/>
    <lineage>
        <taxon>Bacteria</taxon>
        <taxon>Pseudomonadati</taxon>
        <taxon>Bacteroidota</taxon>
        <taxon>Bacteroidia</taxon>
        <taxon>Bacteroidales</taxon>
        <taxon>Bacteroidaceae</taxon>
        <taxon>Bacteroides</taxon>
    </lineage>
</organism>
<name>A0A108T354_BACSE</name>
<dbReference type="EMBL" id="LRGC01000020">
    <property type="protein sequence ID" value="KWR52446.1"/>
    <property type="molecule type" value="Genomic_DNA"/>
</dbReference>
<reference evidence="3 6" key="1">
    <citation type="journal article" date="2016" name="BMC Genomics">
        <title>Type VI secretion systems of human gut Bacteroidales segregate into three genetic architectures, two of which are contained on mobile genetic elements.</title>
        <authorList>
            <person name="Coyne M.J."/>
            <person name="Roelofs K.G."/>
            <person name="Comstock L.E."/>
        </authorList>
    </citation>
    <scope>NUCLEOTIDE SEQUENCE [LARGE SCALE GENOMIC DNA]</scope>
    <source>
        <strain evidence="3 6">CL09T03C01</strain>
    </source>
</reference>
<evidence type="ECO:0000313" key="5">
    <source>
        <dbReference type="EMBL" id="RHF76119.1"/>
    </source>
</evidence>
<dbReference type="PATRIC" id="fig|46506.5.peg.3097"/>
<keyword evidence="1" id="KW-0732">Signal</keyword>
<dbReference type="EMBL" id="WCLE01000044">
    <property type="protein sequence ID" value="KAB5310480.1"/>
    <property type="molecule type" value="Genomic_DNA"/>
</dbReference>
<evidence type="ECO:0000313" key="3">
    <source>
        <dbReference type="EMBL" id="KWR52446.1"/>
    </source>
</evidence>
<keyword evidence="6" id="KW-1185">Reference proteome</keyword>
<dbReference type="AlphaFoldDB" id="A0A108T354"/>
<reference evidence="3" key="2">
    <citation type="submission" date="2016-01" db="EMBL/GenBank/DDBJ databases">
        <authorList>
            <person name="McClelland M."/>
            <person name="Jain A."/>
            <person name="Saraogi P."/>
            <person name="Mendelson R."/>
            <person name="Westerman R."/>
            <person name="SanMiguel P."/>
            <person name="Csonka L."/>
        </authorList>
    </citation>
    <scope>NUCLEOTIDE SEQUENCE</scope>
    <source>
        <strain evidence="3">CL09T03C01</strain>
    </source>
</reference>
<evidence type="ECO:0000313" key="7">
    <source>
        <dbReference type="Proteomes" id="UP000283762"/>
    </source>
</evidence>
<dbReference type="EMBL" id="QSAF01000016">
    <property type="protein sequence ID" value="RGW32831.1"/>
    <property type="molecule type" value="Genomic_DNA"/>
</dbReference>
<evidence type="ECO:0000313" key="6">
    <source>
        <dbReference type="Proteomes" id="UP000056419"/>
    </source>
</evidence>
<dbReference type="RefSeq" id="WP_060386479.1">
    <property type="nucleotide sequence ID" value="NZ_CP081913.1"/>
</dbReference>
<dbReference type="Proteomes" id="UP000056419">
    <property type="component" value="Unassembled WGS sequence"/>
</dbReference>
<protein>
    <submittedName>
        <fullName evidence="3">Uncharacterized protein</fullName>
    </submittedName>
</protein>
<gene>
    <name evidence="3" type="ORF">AA415_02873</name>
    <name evidence="5" type="ORF">DW668_07410</name>
    <name evidence="4" type="ORF">DWV77_12845</name>
    <name evidence="2" type="ORF">F9958_15300</name>
</gene>
<dbReference type="Proteomes" id="UP000285150">
    <property type="component" value="Unassembled WGS sequence"/>
</dbReference>
<evidence type="ECO:0000256" key="1">
    <source>
        <dbReference type="SAM" id="SignalP"/>
    </source>
</evidence>
<dbReference type="STRING" id="46506.AA415_02873"/>
<reference evidence="7 8" key="3">
    <citation type="submission" date="2018-08" db="EMBL/GenBank/DDBJ databases">
        <title>A genome reference for cultivated species of the human gut microbiota.</title>
        <authorList>
            <person name="Zou Y."/>
            <person name="Xue W."/>
            <person name="Luo G."/>
        </authorList>
    </citation>
    <scope>NUCLEOTIDE SEQUENCE [LARGE SCALE GENOMIC DNA]</scope>
    <source>
        <strain evidence="4 8">AF12-7</strain>
        <strain evidence="5 7">AM25-16</strain>
    </source>
</reference>
<evidence type="ECO:0000313" key="4">
    <source>
        <dbReference type="EMBL" id="RGW32831.1"/>
    </source>
</evidence>
<dbReference type="EMBL" id="QRHJ01000016">
    <property type="protein sequence ID" value="RHF76119.1"/>
    <property type="molecule type" value="Genomic_DNA"/>
</dbReference>
<sequence precursor="true">MKQYIKNTIILMFALLWGLSLTSCSDSEADYSDDSAYPPPTIELTSPAEIDAVEYNSTVTVSARSFSAVGIHSIYATLLKVGDSGEYEEVNAAQRQRLKIDTLQTDMTLEFDLNVKVNTCEAVGILVTSTDVLTKTSQKVIPIKKITKLPSQIFTEPSDFPVLVPDEEVSLSVVIRSAVGIKSVKHTLCNKVLGDLKEYTTIPVSGNPLEMEFILKTVVDNKDTNGIKIVVEDIEGGREEKIINIEGLEGVDNNVALVFNNIEMAPEWEHSTEPDQPYIFSIEGIMVQGVQKHVLSLKEIKGYGSKANSVDFAFVNIWRNPEFVAVKNRGFSYVSASRINGGPVGRRYDVDNWIKPVGVATNRTMFTLIPEDKVTELGVDVMVESAVPDAKTFEALNMLQSVTTQGADMLMQRVNASDGYPNDPCSLQIKDNTYIAFVTAAGKYGVIHVIEAANDADALVTGGCKIATPTGVVGGKGPAYSGAGIAGLTYDGVALLYGRTCKLKIVVQK</sequence>
<evidence type="ECO:0000313" key="9">
    <source>
        <dbReference type="Proteomes" id="UP000467334"/>
    </source>
</evidence>
<dbReference type="Proteomes" id="UP000467334">
    <property type="component" value="Unassembled WGS sequence"/>
</dbReference>
<reference evidence="2 9" key="4">
    <citation type="journal article" date="2019" name="Nat. Med.">
        <title>A library of human gut bacterial isolates paired with longitudinal multiomics data enables mechanistic microbiome research.</title>
        <authorList>
            <person name="Poyet M."/>
            <person name="Groussin M."/>
            <person name="Gibbons S.M."/>
            <person name="Avila-Pacheco J."/>
            <person name="Jiang X."/>
            <person name="Kearney S.M."/>
            <person name="Perrotta A.R."/>
            <person name="Berdy B."/>
            <person name="Zhao S."/>
            <person name="Lieberman T.D."/>
            <person name="Swanson P.K."/>
            <person name="Smith M."/>
            <person name="Roesemann S."/>
            <person name="Alexander J.E."/>
            <person name="Rich S.A."/>
            <person name="Livny J."/>
            <person name="Vlamakis H."/>
            <person name="Clish C."/>
            <person name="Bullock K."/>
            <person name="Deik A."/>
            <person name="Scott J."/>
            <person name="Pierce K.A."/>
            <person name="Xavier R.J."/>
            <person name="Alm E.J."/>
        </authorList>
    </citation>
    <scope>NUCLEOTIDE SEQUENCE [LARGE SCALE GENOMIC DNA]</scope>
    <source>
        <strain evidence="2 9">BIOML-A6</strain>
    </source>
</reference>
<dbReference type="Proteomes" id="UP000283762">
    <property type="component" value="Unassembled WGS sequence"/>
</dbReference>
<dbReference type="PROSITE" id="PS51257">
    <property type="entry name" value="PROKAR_LIPOPROTEIN"/>
    <property type="match status" value="1"/>
</dbReference>
<feature type="chain" id="PRO_5036003816" evidence="1">
    <location>
        <begin position="30"/>
        <end position="509"/>
    </location>
</feature>
<evidence type="ECO:0000313" key="2">
    <source>
        <dbReference type="EMBL" id="KAB5310480.1"/>
    </source>
</evidence>
<feature type="signal peptide" evidence="1">
    <location>
        <begin position="1"/>
        <end position="29"/>
    </location>
</feature>
<evidence type="ECO:0000313" key="8">
    <source>
        <dbReference type="Proteomes" id="UP000285150"/>
    </source>
</evidence>
<accession>A0A108T354</accession>
<proteinExistence type="predicted"/>
<comment type="caution">
    <text evidence="3">The sequence shown here is derived from an EMBL/GenBank/DDBJ whole genome shotgun (WGS) entry which is preliminary data.</text>
</comment>